<feature type="compositionally biased region" description="Basic and acidic residues" evidence="1">
    <location>
        <begin position="856"/>
        <end position="865"/>
    </location>
</feature>
<accession>A0A2T7PZP8</accession>
<protein>
    <recommendedName>
        <fullName evidence="2">KATNIP domain-containing protein</fullName>
    </recommendedName>
</protein>
<feature type="domain" description="KATNIP" evidence="2">
    <location>
        <begin position="485"/>
        <end position="664"/>
    </location>
</feature>
<dbReference type="InterPro" id="IPR027859">
    <property type="entry name" value="KATNIP_dom"/>
</dbReference>
<dbReference type="STRING" id="400727.A0A2T7PZP8"/>
<sequence length="1687" mass="188606">MDRTKDRKTWIQSDSKGEYPVVPAIKEEILPQYEEYLLLLQERNRLLTQLRQKNKQQVQLERKEKGFSIYVNGANIDLPANSSLRLAAGLKTATESRNPAVSLLQNLQGKSGDQTKKRAKTAPARERRRNWNVSSVDIATNDGQKKVKAPEILSGKYEEDFEEINIDEDVDDIEDVGNSVSSSSSLHTPRRQKTSYLKRKVASLRENTMTITVADVHKLRQSLETNAHIRQSVIMDISSEDSESDHEPPIDEDCEIEEDLEPAMESIKFSRGNKKSLKPNLGPGDTIVLEFAPSSDNKSRIEKSLMAVRKKESVEGISSSSLYSSALSKPPMLESKSSHKSGATRDMNHINTAPRVKTLVSAKRHSSGSKEDSAEEALAVIKAMKEENQEAAHFAKSARPLPLPGSKSRQLAPPIKSSSQECVIDNKQDSDHISVIVKRVLEMAPKQQRGLLKMLSKIDDSLTEANGSGFNKPLDSKEKGGKVTIEMVSNWGHPSRLGLTEIQLLNELEHLLPVSSSGVFVHGAETMSGSPSILFNGKTKTTKERNMWSCRWTGRPIVLCIEVGNVKGQQSQLSALRIWNWNKSIQELDAGVRQVRVFVGDELVFDGDVDKGCGNHVFDYSKTIQFSDKLTSKRLESPSSFSAKSMSSKDRSPTRTNVSIPPPFPATSYSLSNWGLPSPLKGDNPSVPNDGHHHTFRSISRSSASSASSSGSHPSRPSSQNDEKGRQTRSETRTLGRPSQIMRQNTWDTDHSSPENEHQDTENDNVPERISNTPCFSKHISGRLSGKSSDSDTSRSNTDSCEQKPPLPPDKSLQKSADKMARSTEKLAPKASKSEPLKSPRAAPVLSVKSSLSGQDLRHEEDKLEAPIVEQLKNMGLRESKRKKDIPRWLTSGEAVEVKTDNLNERSTTKIRKQNNTKAAAKPEEDEDIQSLLDEEFAKFSDPKAGLLPNKTLKKSKLPPSSCPEEDDDTVSPMKRIEKSRSKWRSKQSENIEETWGSLSFFNKSHRGRLSIDMTDDILDEYLAPAKKSEISPLPIPEDGFTDDDESFVIPELPTGQELVINILSTWGDKHYVGLTTIQVFASTGEQVQIKKIHADPPDINILPEYDRDPRVVTNLLDGVSRTRDDTHMWLTPFTPGKNHFIFITFAKSYNVALIRIWNYNKSRIHSYRGAKDIVMTLDKTVIFKGEIARACGGTEGGTEAFGDTILFTTDEEVLDAVSRNDDAFEGDMLSEGEEDIPLQRPRTADNEESDEMRPFTRAAGQLEKKEKTPSGMVTFAGDILVYKTHKLELNFTATWGDLHYLGLTALEVVGKDGEALPLNMSVLSAQPRDIRHLKGHERDDRTLDKLIDGTCITTSDEHMWLVPFTEGQNHTVTVTFPQETLVSGLRIWNYNKTPEDTFRGARIMHVSINERWISPEEGFLVRKGPGNCHFDFAQEINFTRNPEVPSQGNQNTNDEGEPMQMPCGFIYQLHLFSTWGDPYYIGLNGLEFYDTFFKKIILTESNIAAHPNSVNVLEQVHNDVRTPDKLIDGENDTMDGRHMWLAPILPGVMNRVYIIFDQPTTVSMIKIWNYSKTPQRGVKDFALLVDDLLVYNGTLQAVKSTASGILPTCSGPQQYHTILFTGNADVLRREKYTVINNQAEDQDVQLLNDKKIVTKHADPNKANSGKPVNQALRPKTSVIEVNKRTR</sequence>
<keyword evidence="4" id="KW-1185">Reference proteome</keyword>
<feature type="region of interest" description="Disordered" evidence="1">
    <location>
        <begin position="944"/>
        <end position="986"/>
    </location>
</feature>
<feature type="compositionally biased region" description="Low complexity" evidence="1">
    <location>
        <begin position="698"/>
        <end position="719"/>
    </location>
</feature>
<feature type="region of interest" description="Disordered" evidence="1">
    <location>
        <begin position="900"/>
        <end position="928"/>
    </location>
</feature>
<reference evidence="3 4" key="1">
    <citation type="submission" date="2018-04" db="EMBL/GenBank/DDBJ databases">
        <title>The genome of golden apple snail Pomacea canaliculata provides insight into stress tolerance and invasive adaptation.</title>
        <authorList>
            <person name="Liu C."/>
            <person name="Liu B."/>
            <person name="Ren Y."/>
            <person name="Zhang Y."/>
            <person name="Wang H."/>
            <person name="Li S."/>
            <person name="Jiang F."/>
            <person name="Yin L."/>
            <person name="Zhang G."/>
            <person name="Qian W."/>
            <person name="Fan W."/>
        </authorList>
    </citation>
    <scope>NUCLEOTIDE SEQUENCE [LARGE SCALE GENOMIC DNA]</scope>
    <source>
        <strain evidence="3">SZHN2017</strain>
        <tissue evidence="3">Muscle</tissue>
    </source>
</reference>
<proteinExistence type="predicted"/>
<feature type="region of interest" description="Disordered" evidence="1">
    <location>
        <begin position="109"/>
        <end position="128"/>
    </location>
</feature>
<feature type="compositionally biased region" description="Basic and acidic residues" evidence="1">
    <location>
        <begin position="721"/>
        <end position="734"/>
    </location>
</feature>
<feature type="domain" description="KATNIP" evidence="2">
    <location>
        <begin position="1290"/>
        <end position="1598"/>
    </location>
</feature>
<evidence type="ECO:0000313" key="3">
    <source>
        <dbReference type="EMBL" id="PVD38889.1"/>
    </source>
</evidence>
<gene>
    <name evidence="3" type="ORF">C0Q70_01514</name>
</gene>
<dbReference type="OrthoDB" id="304622at2759"/>
<dbReference type="PANTHER" id="PTHR21534:SF0">
    <property type="entry name" value="KATANIN-INTERACTING PROTEIN"/>
    <property type="match status" value="1"/>
</dbReference>
<feature type="compositionally biased region" description="Basic and acidic residues" evidence="1">
    <location>
        <begin position="748"/>
        <end position="761"/>
    </location>
</feature>
<feature type="region of interest" description="Disordered" evidence="1">
    <location>
        <begin position="1658"/>
        <end position="1687"/>
    </location>
</feature>
<evidence type="ECO:0000313" key="4">
    <source>
        <dbReference type="Proteomes" id="UP000245119"/>
    </source>
</evidence>
<feature type="domain" description="KATNIP" evidence="2">
    <location>
        <begin position="1061"/>
        <end position="1216"/>
    </location>
</feature>
<feature type="region of interest" description="Disordered" evidence="1">
    <location>
        <begin position="680"/>
        <end position="866"/>
    </location>
</feature>
<dbReference type="EMBL" id="PZQS01000001">
    <property type="protein sequence ID" value="PVD38889.1"/>
    <property type="molecule type" value="Genomic_DNA"/>
</dbReference>
<feature type="region of interest" description="Disordered" evidence="1">
    <location>
        <begin position="873"/>
        <end position="892"/>
    </location>
</feature>
<dbReference type="Pfam" id="PF14652">
    <property type="entry name" value="DUF4457"/>
    <property type="match status" value="3"/>
</dbReference>
<name>A0A2T7PZP8_POMCA</name>
<dbReference type="PANTHER" id="PTHR21534">
    <property type="entry name" value="KATANIN-INTERACTING PROTEIN"/>
    <property type="match status" value="1"/>
</dbReference>
<feature type="compositionally biased region" description="Basic and acidic residues" evidence="1">
    <location>
        <begin position="812"/>
        <end position="838"/>
    </location>
</feature>
<evidence type="ECO:0000259" key="2">
    <source>
        <dbReference type="Pfam" id="PF14652"/>
    </source>
</evidence>
<feature type="compositionally biased region" description="Low complexity" evidence="1">
    <location>
        <begin position="637"/>
        <end position="646"/>
    </location>
</feature>
<evidence type="ECO:0000256" key="1">
    <source>
        <dbReference type="SAM" id="MobiDB-lite"/>
    </source>
</evidence>
<feature type="region of interest" description="Disordered" evidence="1">
    <location>
        <begin position="319"/>
        <end position="346"/>
    </location>
</feature>
<dbReference type="InterPro" id="IPR026704">
    <property type="entry name" value="KATNIP"/>
</dbReference>
<feature type="compositionally biased region" description="Low complexity" evidence="1">
    <location>
        <begin position="319"/>
        <end position="328"/>
    </location>
</feature>
<feature type="region of interest" description="Disordered" evidence="1">
    <location>
        <begin position="637"/>
        <end position="664"/>
    </location>
</feature>
<comment type="caution">
    <text evidence="3">The sequence shown here is derived from an EMBL/GenBank/DDBJ whole genome shotgun (WGS) entry which is preliminary data.</text>
</comment>
<feature type="region of interest" description="Disordered" evidence="1">
    <location>
        <begin position="1230"/>
        <end position="1267"/>
    </location>
</feature>
<dbReference type="Proteomes" id="UP000245119">
    <property type="component" value="Linkage Group LG1"/>
</dbReference>
<organism evidence="3 4">
    <name type="scientific">Pomacea canaliculata</name>
    <name type="common">Golden apple snail</name>
    <dbReference type="NCBI Taxonomy" id="400727"/>
    <lineage>
        <taxon>Eukaryota</taxon>
        <taxon>Metazoa</taxon>
        <taxon>Spiralia</taxon>
        <taxon>Lophotrochozoa</taxon>
        <taxon>Mollusca</taxon>
        <taxon>Gastropoda</taxon>
        <taxon>Caenogastropoda</taxon>
        <taxon>Architaenioglossa</taxon>
        <taxon>Ampullarioidea</taxon>
        <taxon>Ampullariidae</taxon>
        <taxon>Pomacea</taxon>
    </lineage>
</organism>
<feature type="region of interest" description="Disordered" evidence="1">
    <location>
        <begin position="395"/>
        <end position="420"/>
    </location>
</feature>